<organism evidence="4 5">
    <name type="scientific">Cercocebus atys</name>
    <name type="common">Sooty mangabey</name>
    <name type="synonym">Cercocebus torquatus atys</name>
    <dbReference type="NCBI Taxonomy" id="9531"/>
    <lineage>
        <taxon>Eukaryota</taxon>
        <taxon>Metazoa</taxon>
        <taxon>Chordata</taxon>
        <taxon>Craniata</taxon>
        <taxon>Vertebrata</taxon>
        <taxon>Euteleostomi</taxon>
        <taxon>Mammalia</taxon>
        <taxon>Eutheria</taxon>
        <taxon>Euarchontoglires</taxon>
        <taxon>Primates</taxon>
        <taxon>Haplorrhini</taxon>
        <taxon>Catarrhini</taxon>
        <taxon>Cercopithecidae</taxon>
        <taxon>Cercopithecinae</taxon>
        <taxon>Cercocebus</taxon>
    </lineage>
</organism>
<dbReference type="SMART" id="SM00981">
    <property type="entry name" value="THUMP"/>
    <property type="match status" value="1"/>
</dbReference>
<dbReference type="OMA" id="KRFCDQA"/>
<dbReference type="Gene3D" id="3.30.2300.10">
    <property type="entry name" value="THUMP superfamily"/>
    <property type="match status" value="1"/>
</dbReference>
<dbReference type="PANTHER" id="PTHR13452:SF14">
    <property type="entry name" value="THUMP DOMAIN-CONTAINING PROTEIN"/>
    <property type="match status" value="1"/>
</dbReference>
<dbReference type="InterPro" id="IPR040183">
    <property type="entry name" value="THUMPD1-like"/>
</dbReference>
<evidence type="ECO:0000259" key="3">
    <source>
        <dbReference type="PROSITE" id="PS51165"/>
    </source>
</evidence>
<dbReference type="Pfam" id="PF02926">
    <property type="entry name" value="THUMP"/>
    <property type="match status" value="1"/>
</dbReference>
<feature type="domain" description="THUMP" evidence="3">
    <location>
        <begin position="141"/>
        <end position="242"/>
    </location>
</feature>
<feature type="compositionally biased region" description="Basic and acidic residues" evidence="2">
    <location>
        <begin position="272"/>
        <end position="286"/>
    </location>
</feature>
<evidence type="ECO:0000313" key="5">
    <source>
        <dbReference type="Proteomes" id="UP000233060"/>
    </source>
</evidence>
<feature type="compositionally biased region" description="Polar residues" evidence="2">
    <location>
        <begin position="262"/>
        <end position="271"/>
    </location>
</feature>
<dbReference type="GO" id="GO:0003723">
    <property type="term" value="F:RNA binding"/>
    <property type="evidence" value="ECO:0007669"/>
    <property type="project" value="UniProtKB-UniRule"/>
</dbReference>
<evidence type="ECO:0000256" key="2">
    <source>
        <dbReference type="SAM" id="MobiDB-lite"/>
    </source>
</evidence>
<dbReference type="STRING" id="9531.ENSCATP00000006769"/>
<keyword evidence="1" id="KW-0694">RNA-binding</keyword>
<name>A0A2K5L1E6_CERAT</name>
<sequence>MAVAAQQPPQPGGGKRRGKAQYVLAKWARRCDSGGPSQLWGILITCNMNQPKCVEEAYTLLNEYGDNTYRLEKFTDKDQKPPGSEGEDDDVEAALKKEVGDMKASTEISLRRFQLVESGANNIVFIRTLGIEPDKLVHHILQDVYKTKKTQVILQMLPISGTCKAFLEDMKKYFKAPSKGTFQIVYKSQNSSHESHMNREVIKELGGIVCTLNSENKLDLTNPQYMVVVEIIKAVCCLSVVKDYIFRKYNFRLQEVIKNSKDPSQLNSEQGNGKEGKLEAADKSDENNTAEGKNNQQVLENTEVLGQTKPSNPQVVNEGGAKPELASQATEGSKSNENDLP</sequence>
<keyword evidence="5" id="KW-1185">Reference proteome</keyword>
<dbReference type="Proteomes" id="UP000233060">
    <property type="component" value="Unassembled WGS sequence"/>
</dbReference>
<dbReference type="GeneTree" id="ENSGT00390000002365"/>
<dbReference type="SUPFAM" id="SSF143437">
    <property type="entry name" value="THUMP domain-like"/>
    <property type="match status" value="1"/>
</dbReference>
<dbReference type="Ensembl" id="ENSCATT00000024064.1">
    <property type="protein sequence ID" value="ENSCATP00000006769.1"/>
    <property type="gene ID" value="ENSCATG00000020844.1"/>
</dbReference>
<accession>A0A2K5L1E6</accession>
<feature type="region of interest" description="Disordered" evidence="2">
    <location>
        <begin position="261"/>
        <end position="341"/>
    </location>
</feature>
<reference evidence="4" key="1">
    <citation type="submission" date="2025-08" db="UniProtKB">
        <authorList>
            <consortium name="Ensembl"/>
        </authorList>
    </citation>
    <scope>IDENTIFICATION</scope>
</reference>
<evidence type="ECO:0000313" key="4">
    <source>
        <dbReference type="Ensembl" id="ENSCATP00000006769.1"/>
    </source>
</evidence>
<dbReference type="PANTHER" id="PTHR13452">
    <property type="entry name" value="THUMP DOMAIN CONTAINING PROTEIN 1-RELATED"/>
    <property type="match status" value="1"/>
</dbReference>
<dbReference type="CDD" id="cd11717">
    <property type="entry name" value="THUMP_THUMPD1_like"/>
    <property type="match status" value="1"/>
</dbReference>
<dbReference type="GO" id="GO:0006400">
    <property type="term" value="P:tRNA modification"/>
    <property type="evidence" value="ECO:0007669"/>
    <property type="project" value="InterPro"/>
</dbReference>
<reference evidence="4" key="2">
    <citation type="submission" date="2025-09" db="UniProtKB">
        <authorList>
            <consortium name="Ensembl"/>
        </authorList>
    </citation>
    <scope>IDENTIFICATION</scope>
</reference>
<evidence type="ECO:0000256" key="1">
    <source>
        <dbReference type="PROSITE-ProRule" id="PRU00529"/>
    </source>
</evidence>
<dbReference type="PROSITE" id="PS51165">
    <property type="entry name" value="THUMP"/>
    <property type="match status" value="1"/>
</dbReference>
<protein>
    <recommendedName>
        <fullName evidence="3">THUMP domain-containing protein</fullName>
    </recommendedName>
</protein>
<feature type="compositionally biased region" description="Polar residues" evidence="2">
    <location>
        <begin position="287"/>
        <end position="315"/>
    </location>
</feature>
<dbReference type="AlphaFoldDB" id="A0A2K5L1E6"/>
<proteinExistence type="predicted"/>
<dbReference type="InterPro" id="IPR004114">
    <property type="entry name" value="THUMP_dom"/>
</dbReference>